<accession>A0A6G0Y3T9</accession>
<gene>
    <name evidence="1" type="ORF">FWK35_00018787</name>
</gene>
<dbReference type="AlphaFoldDB" id="A0A6G0Y3T9"/>
<name>A0A6G0Y3T9_APHCR</name>
<keyword evidence="2" id="KW-1185">Reference proteome</keyword>
<protein>
    <submittedName>
        <fullName evidence="1">Tigger transposable element-derived protein 4-like</fullName>
    </submittedName>
</protein>
<comment type="caution">
    <text evidence="1">The sequence shown here is derived from an EMBL/GenBank/DDBJ whole genome shotgun (WGS) entry which is preliminary data.</text>
</comment>
<dbReference type="EMBL" id="VUJU01006440">
    <property type="protein sequence ID" value="KAF0748530.1"/>
    <property type="molecule type" value="Genomic_DNA"/>
</dbReference>
<reference evidence="1 2" key="1">
    <citation type="submission" date="2019-08" db="EMBL/GenBank/DDBJ databases">
        <title>Whole genome of Aphis craccivora.</title>
        <authorList>
            <person name="Voronova N.V."/>
            <person name="Shulinski R.S."/>
            <person name="Bandarenka Y.V."/>
            <person name="Zhorov D.G."/>
            <person name="Warner D."/>
        </authorList>
    </citation>
    <scope>NUCLEOTIDE SEQUENCE [LARGE SCALE GENOMIC DNA]</scope>
    <source>
        <strain evidence="1">180601</strain>
        <tissue evidence="1">Whole Body</tissue>
    </source>
</reference>
<organism evidence="1 2">
    <name type="scientific">Aphis craccivora</name>
    <name type="common">Cowpea aphid</name>
    <dbReference type="NCBI Taxonomy" id="307492"/>
    <lineage>
        <taxon>Eukaryota</taxon>
        <taxon>Metazoa</taxon>
        <taxon>Ecdysozoa</taxon>
        <taxon>Arthropoda</taxon>
        <taxon>Hexapoda</taxon>
        <taxon>Insecta</taxon>
        <taxon>Pterygota</taxon>
        <taxon>Neoptera</taxon>
        <taxon>Paraneoptera</taxon>
        <taxon>Hemiptera</taxon>
        <taxon>Sternorrhyncha</taxon>
        <taxon>Aphidomorpha</taxon>
        <taxon>Aphidoidea</taxon>
        <taxon>Aphididae</taxon>
        <taxon>Aphidini</taxon>
        <taxon>Aphis</taxon>
        <taxon>Aphis</taxon>
    </lineage>
</organism>
<evidence type="ECO:0000313" key="2">
    <source>
        <dbReference type="Proteomes" id="UP000478052"/>
    </source>
</evidence>
<sequence>MNLIEQKDKLDITNVDVQIRKKRSKHGSLLPDTIQKYVLLKKITDDIIKGANFFIFTSASSVFYLAQTYSKIPKQLVKDNSSFLIILKQDDTN</sequence>
<dbReference type="Proteomes" id="UP000478052">
    <property type="component" value="Unassembled WGS sequence"/>
</dbReference>
<proteinExistence type="predicted"/>
<evidence type="ECO:0000313" key="1">
    <source>
        <dbReference type="EMBL" id="KAF0748530.1"/>
    </source>
</evidence>